<evidence type="ECO:0000256" key="6">
    <source>
        <dbReference type="ARBA" id="ARBA00023136"/>
    </source>
</evidence>
<evidence type="ECO:0000259" key="8">
    <source>
        <dbReference type="PROSITE" id="PS50928"/>
    </source>
</evidence>
<dbReference type="InterPro" id="IPR000515">
    <property type="entry name" value="MetI-like"/>
</dbReference>
<dbReference type="RefSeq" id="WP_038280893.1">
    <property type="nucleotide sequence ID" value="NZ_JPME01000013.1"/>
</dbReference>
<dbReference type="GO" id="GO:0055085">
    <property type="term" value="P:transmembrane transport"/>
    <property type="evidence" value="ECO:0007669"/>
    <property type="project" value="InterPro"/>
</dbReference>
<feature type="transmembrane region" description="Helical" evidence="7">
    <location>
        <begin position="12"/>
        <end position="30"/>
    </location>
</feature>
<protein>
    <submittedName>
        <fullName evidence="9">Glutathione ABC transporter permease</fullName>
    </submittedName>
</protein>
<evidence type="ECO:0000256" key="7">
    <source>
        <dbReference type="RuleBase" id="RU363032"/>
    </source>
</evidence>
<proteinExistence type="inferred from homology"/>
<feature type="transmembrane region" description="Helical" evidence="7">
    <location>
        <begin position="101"/>
        <end position="122"/>
    </location>
</feature>
<evidence type="ECO:0000313" key="10">
    <source>
        <dbReference type="Proteomes" id="UP000028525"/>
    </source>
</evidence>
<feature type="domain" description="ABC transmembrane type-1" evidence="8">
    <location>
        <begin position="95"/>
        <end position="296"/>
    </location>
</feature>
<feature type="transmembrane region" description="Helical" evidence="7">
    <location>
        <begin position="167"/>
        <end position="186"/>
    </location>
</feature>
<dbReference type="InterPro" id="IPR045621">
    <property type="entry name" value="BPD_transp_1_N"/>
</dbReference>
<dbReference type="OrthoDB" id="9806409at2"/>
<feature type="transmembrane region" description="Helical" evidence="7">
    <location>
        <begin position="227"/>
        <end position="249"/>
    </location>
</feature>
<dbReference type="EMBL" id="JPME01000013">
    <property type="protein sequence ID" value="KEZ89986.1"/>
    <property type="molecule type" value="Genomic_DNA"/>
</dbReference>
<dbReference type="PROSITE" id="PS50928">
    <property type="entry name" value="ABC_TM1"/>
    <property type="match status" value="1"/>
</dbReference>
<evidence type="ECO:0000256" key="2">
    <source>
        <dbReference type="ARBA" id="ARBA00022448"/>
    </source>
</evidence>
<dbReference type="Pfam" id="PF00528">
    <property type="entry name" value="BPD_transp_1"/>
    <property type="match status" value="1"/>
</dbReference>
<keyword evidence="3" id="KW-1003">Cell membrane</keyword>
<evidence type="ECO:0000256" key="4">
    <source>
        <dbReference type="ARBA" id="ARBA00022692"/>
    </source>
</evidence>
<keyword evidence="6 7" id="KW-0472">Membrane</keyword>
<name>A0A084JM02_9FIRM</name>
<evidence type="ECO:0000256" key="5">
    <source>
        <dbReference type="ARBA" id="ARBA00022989"/>
    </source>
</evidence>
<dbReference type="Proteomes" id="UP000028525">
    <property type="component" value="Unassembled WGS sequence"/>
</dbReference>
<accession>A0A084JM02</accession>
<keyword evidence="2 7" id="KW-0813">Transport</keyword>
<gene>
    <name evidence="9" type="ORF">IO98_10795</name>
</gene>
<dbReference type="CDD" id="cd06261">
    <property type="entry name" value="TM_PBP2"/>
    <property type="match status" value="1"/>
</dbReference>
<reference evidence="9 10" key="1">
    <citation type="submission" date="2014-07" db="EMBL/GenBank/DDBJ databases">
        <title>Draft genome of Clostridium celerecrescens 152B isolated from sediments associated with methane hydrate from Krishna Godavari basin.</title>
        <authorList>
            <person name="Honkalas V.S."/>
            <person name="Dabir A.P."/>
            <person name="Arora P."/>
            <person name="Dhakephalkar P.K."/>
        </authorList>
    </citation>
    <scope>NUCLEOTIDE SEQUENCE [LARGE SCALE GENOMIC DNA]</scope>
    <source>
        <strain evidence="9 10">152B</strain>
    </source>
</reference>
<feature type="transmembrane region" description="Helical" evidence="7">
    <location>
        <begin position="131"/>
        <end position="155"/>
    </location>
</feature>
<dbReference type="PANTHER" id="PTHR43163:SF6">
    <property type="entry name" value="DIPEPTIDE TRANSPORT SYSTEM PERMEASE PROTEIN DPPB-RELATED"/>
    <property type="match status" value="1"/>
</dbReference>
<comment type="similarity">
    <text evidence="7">Belongs to the binding-protein-dependent transport system permease family.</text>
</comment>
<keyword evidence="5 7" id="KW-1133">Transmembrane helix</keyword>
<dbReference type="Pfam" id="PF19300">
    <property type="entry name" value="BPD_transp_1_N"/>
    <property type="match status" value="1"/>
</dbReference>
<dbReference type="STRING" id="29354.IO98_10795"/>
<comment type="caution">
    <text evidence="9">The sequence shown here is derived from an EMBL/GenBank/DDBJ whole genome shotgun (WGS) entry which is preliminary data.</text>
</comment>
<dbReference type="AlphaFoldDB" id="A0A084JM02"/>
<dbReference type="Gene3D" id="1.10.3720.10">
    <property type="entry name" value="MetI-like"/>
    <property type="match status" value="1"/>
</dbReference>
<organism evidence="9 10">
    <name type="scientific">Lacrimispora celerecrescens</name>
    <dbReference type="NCBI Taxonomy" id="29354"/>
    <lineage>
        <taxon>Bacteria</taxon>
        <taxon>Bacillati</taxon>
        <taxon>Bacillota</taxon>
        <taxon>Clostridia</taxon>
        <taxon>Lachnospirales</taxon>
        <taxon>Lachnospiraceae</taxon>
        <taxon>Lacrimispora</taxon>
    </lineage>
</organism>
<dbReference type="GO" id="GO:0005886">
    <property type="term" value="C:plasma membrane"/>
    <property type="evidence" value="ECO:0007669"/>
    <property type="project" value="UniProtKB-SubCell"/>
</dbReference>
<evidence type="ECO:0000313" key="9">
    <source>
        <dbReference type="EMBL" id="KEZ89986.1"/>
    </source>
</evidence>
<keyword evidence="4 7" id="KW-0812">Transmembrane</keyword>
<dbReference type="SUPFAM" id="SSF161098">
    <property type="entry name" value="MetI-like"/>
    <property type="match status" value="1"/>
</dbReference>
<feature type="transmembrane region" description="Helical" evidence="7">
    <location>
        <begin position="278"/>
        <end position="299"/>
    </location>
</feature>
<dbReference type="InterPro" id="IPR035906">
    <property type="entry name" value="MetI-like_sf"/>
</dbReference>
<sequence length="310" mass="34124">MFQYISKRLFQTLLVLFGISLITFILLQVVPGDPVELMLEKRADAQTIARVRHELGLDVSLPQQYLNFLKGAIHLDFGKSYFTKEVVITALVRCFMVTVKLASMSFLFAVVLGVACGMAAAINRGKWIDSVLMTISIVGVSAPSFWIAIILQIIFGLKLDLLPISGFEGPVFFILPSIALGTRYAGSIARITRTSMLDVIKQDYIRTARAKGVKEGLVIMKHALKNAMIPIITLVGTELGNMLTGSMLIERVFSIPGIGKLAVDSMSNRDLPLLEGTVMYIAFVFVIVNLLVDISYAFIDPRIRYGKGAN</sequence>
<dbReference type="PANTHER" id="PTHR43163">
    <property type="entry name" value="DIPEPTIDE TRANSPORT SYSTEM PERMEASE PROTEIN DPPB-RELATED"/>
    <property type="match status" value="1"/>
</dbReference>
<keyword evidence="10" id="KW-1185">Reference proteome</keyword>
<evidence type="ECO:0000256" key="1">
    <source>
        <dbReference type="ARBA" id="ARBA00004651"/>
    </source>
</evidence>
<evidence type="ECO:0000256" key="3">
    <source>
        <dbReference type="ARBA" id="ARBA00022475"/>
    </source>
</evidence>
<comment type="subcellular location">
    <subcellularLocation>
        <location evidence="1 7">Cell membrane</location>
        <topology evidence="1 7">Multi-pass membrane protein</topology>
    </subcellularLocation>
</comment>